<protein>
    <submittedName>
        <fullName evidence="1">Uncharacterized protein</fullName>
    </submittedName>
</protein>
<sequence>MKSITHFDKQKNCYTVKLTNIKRSLLPQTIQAQLPAAEGTVQMRYSDGYWLLKLAPTDNNIQITYQMHGDADATLPSELTQLGIVNSAFVTLTNQKHFTQTGR</sequence>
<reference evidence="1 2" key="1">
    <citation type="submission" date="2020-05" db="EMBL/GenBank/DDBJ databases">
        <title>Horizontal transmission and recombination maintain forever young bacterial symbiont genomes.</title>
        <authorList>
            <person name="Russell S.L."/>
            <person name="Pepper-Tunick E."/>
            <person name="Svedberg J."/>
            <person name="Byrne A."/>
            <person name="Ruelas Castillo J."/>
            <person name="Vollmers C."/>
            <person name="Beinart R.A."/>
            <person name="Corbett-Detig R."/>
        </authorList>
    </citation>
    <scope>NUCLEOTIDE SEQUENCE [LARGE SCALE GENOMIC DNA]</scope>
    <source>
        <strain evidence="1">4727-3</strain>
    </source>
</reference>
<accession>A0A7Z0SDS3</accession>
<evidence type="ECO:0000313" key="2">
    <source>
        <dbReference type="Proteomes" id="UP000537890"/>
    </source>
</evidence>
<gene>
    <name evidence="1" type="ORF">H0A75_05090</name>
</gene>
<dbReference type="Proteomes" id="UP000537890">
    <property type="component" value="Unassembled WGS sequence"/>
</dbReference>
<organism evidence="1 2">
    <name type="scientific">Candidatus Methanofishera endochildressiae</name>
    <dbReference type="NCBI Taxonomy" id="2738884"/>
    <lineage>
        <taxon>Bacteria</taxon>
        <taxon>Pseudomonadati</taxon>
        <taxon>Pseudomonadota</taxon>
        <taxon>Gammaproteobacteria</taxon>
        <taxon>Candidatus Methanofishera</taxon>
    </lineage>
</organism>
<comment type="caution">
    <text evidence="1">The sequence shown here is derived from an EMBL/GenBank/DDBJ whole genome shotgun (WGS) entry which is preliminary data.</text>
</comment>
<dbReference type="Gene3D" id="3.30.530.20">
    <property type="match status" value="1"/>
</dbReference>
<name>A0A7Z0SDS3_9GAMM</name>
<evidence type="ECO:0000313" key="1">
    <source>
        <dbReference type="EMBL" id="NYT47064.1"/>
    </source>
</evidence>
<dbReference type="EMBL" id="JACCHS010000075">
    <property type="protein sequence ID" value="NYT47064.1"/>
    <property type="molecule type" value="Genomic_DNA"/>
</dbReference>
<dbReference type="InterPro" id="IPR023393">
    <property type="entry name" value="START-like_dom_sf"/>
</dbReference>
<proteinExistence type="predicted"/>
<dbReference type="AlphaFoldDB" id="A0A7Z0SDS3"/>